<evidence type="ECO:0000313" key="2">
    <source>
        <dbReference type="EMBL" id="MBK9982619.1"/>
    </source>
</evidence>
<dbReference type="GO" id="GO:0009055">
    <property type="term" value="F:electron transfer activity"/>
    <property type="evidence" value="ECO:0007669"/>
    <property type="project" value="InterPro"/>
</dbReference>
<reference evidence="2 3" key="1">
    <citation type="submission" date="2020-10" db="EMBL/GenBank/DDBJ databases">
        <title>Connecting structure to function with the recovery of over 1000 high-quality activated sludge metagenome-assembled genomes encoding full-length rRNA genes using long-read sequencing.</title>
        <authorList>
            <person name="Singleton C.M."/>
            <person name="Petriglieri F."/>
            <person name="Kristensen J.M."/>
            <person name="Kirkegaard R.H."/>
            <person name="Michaelsen T.Y."/>
            <person name="Andersen M.H."/>
            <person name="Karst S.M."/>
            <person name="Dueholm M.S."/>
            <person name="Nielsen P.H."/>
            <person name="Albertsen M."/>
        </authorList>
    </citation>
    <scope>NUCLEOTIDE SEQUENCE [LARGE SCALE GENOMIC DNA]</scope>
    <source>
        <strain evidence="2">Ribe_18-Q3-R11-54_MAXAC.273</strain>
    </source>
</reference>
<dbReference type="PROSITE" id="PS51257">
    <property type="entry name" value="PROKAR_LIPOPROTEIN"/>
    <property type="match status" value="1"/>
</dbReference>
<organism evidence="2 3">
    <name type="scientific">Candidatus Opimibacter skivensis</name>
    <dbReference type="NCBI Taxonomy" id="2982028"/>
    <lineage>
        <taxon>Bacteria</taxon>
        <taxon>Pseudomonadati</taxon>
        <taxon>Bacteroidota</taxon>
        <taxon>Saprospiria</taxon>
        <taxon>Saprospirales</taxon>
        <taxon>Saprospiraceae</taxon>
        <taxon>Candidatus Opimibacter</taxon>
    </lineage>
</organism>
<feature type="signal peptide" evidence="1">
    <location>
        <begin position="1"/>
        <end position="21"/>
    </location>
</feature>
<gene>
    <name evidence="2" type="ORF">IPP15_09355</name>
</gene>
<protein>
    <recommendedName>
        <fullName evidence="4">Cytochrome c domain-containing protein</fullName>
    </recommendedName>
</protein>
<dbReference type="AlphaFoldDB" id="A0A9D7SUX5"/>
<evidence type="ECO:0000256" key="1">
    <source>
        <dbReference type="SAM" id="SignalP"/>
    </source>
</evidence>
<proteinExistence type="predicted"/>
<evidence type="ECO:0008006" key="4">
    <source>
        <dbReference type="Google" id="ProtNLM"/>
    </source>
</evidence>
<dbReference type="SUPFAM" id="SSF46626">
    <property type="entry name" value="Cytochrome c"/>
    <property type="match status" value="1"/>
</dbReference>
<accession>A0A9D7SUX5</accession>
<comment type="caution">
    <text evidence="2">The sequence shown here is derived from an EMBL/GenBank/DDBJ whole genome shotgun (WGS) entry which is preliminary data.</text>
</comment>
<keyword evidence="1" id="KW-0732">Signal</keyword>
<dbReference type="EMBL" id="JADKGY010000006">
    <property type="protein sequence ID" value="MBK9982619.1"/>
    <property type="molecule type" value="Genomic_DNA"/>
</dbReference>
<evidence type="ECO:0000313" key="3">
    <source>
        <dbReference type="Proteomes" id="UP000808337"/>
    </source>
</evidence>
<dbReference type="Proteomes" id="UP000808337">
    <property type="component" value="Unassembled WGS sequence"/>
</dbReference>
<sequence>MQKYLGISFCFLVVASVLSCAYNVEEELYPPVTCDTLNVTYSGTVLPILQQNCYECHSNANVGISLIPLEGYAFLSIKVNDGQLIKAIRHTGEVTPMPKDRPSLPECDILKIEKWVSEGAPDN</sequence>
<dbReference type="GO" id="GO:0020037">
    <property type="term" value="F:heme binding"/>
    <property type="evidence" value="ECO:0007669"/>
    <property type="project" value="InterPro"/>
</dbReference>
<feature type="chain" id="PRO_5038521240" description="Cytochrome c domain-containing protein" evidence="1">
    <location>
        <begin position="22"/>
        <end position="123"/>
    </location>
</feature>
<dbReference type="InterPro" id="IPR036909">
    <property type="entry name" value="Cyt_c-like_dom_sf"/>
</dbReference>
<name>A0A9D7SUX5_9BACT</name>